<organism evidence="1">
    <name type="scientific">Albugo laibachii Nc14</name>
    <dbReference type="NCBI Taxonomy" id="890382"/>
    <lineage>
        <taxon>Eukaryota</taxon>
        <taxon>Sar</taxon>
        <taxon>Stramenopiles</taxon>
        <taxon>Oomycota</taxon>
        <taxon>Peronosporomycetes</taxon>
        <taxon>Albuginales</taxon>
        <taxon>Albuginaceae</taxon>
        <taxon>Albugo</taxon>
    </lineage>
</organism>
<reference evidence="1" key="2">
    <citation type="submission" date="2011-02" db="EMBL/GenBank/DDBJ databases">
        <authorList>
            <person name="MacLean D."/>
        </authorList>
    </citation>
    <scope>NUCLEOTIDE SEQUENCE</scope>
</reference>
<evidence type="ECO:0000313" key="1">
    <source>
        <dbReference type="EMBL" id="CCA22063.1"/>
    </source>
</evidence>
<dbReference type="HOGENOM" id="CLU_1790467_0_0_1"/>
<sequence>MILFLSAFLYKKLNVPIQNFVFSLSSSYALDGDLTERMGSPRGAGVPENLNVFNATIDRVETNQQTEYILELVDLISCRLYTKRLIDLPWDVLAPHSTISYGLSFLSRANSLYMYSALHQNTRYINVDKFFFSYTTWRCAIPQFRL</sequence>
<gene>
    <name evidence="1" type="primary">AlNc14C142G7290</name>
    <name evidence="1" type="ORF">ALNC14_082060</name>
</gene>
<accession>F0WLA1</accession>
<dbReference type="EMBL" id="FR824187">
    <property type="protein sequence ID" value="CCA22063.1"/>
    <property type="molecule type" value="Genomic_DNA"/>
</dbReference>
<name>F0WLA1_9STRA</name>
<proteinExistence type="predicted"/>
<protein>
    <submittedName>
        <fullName evidence="1">AlNc14C142G7290 protein</fullName>
    </submittedName>
</protein>
<dbReference type="AlphaFoldDB" id="F0WLA1"/>
<reference evidence="1" key="1">
    <citation type="journal article" date="2011" name="PLoS Biol.">
        <title>Gene gain and loss during evolution of obligate parasitism in the white rust pathogen of Arabidopsis thaliana.</title>
        <authorList>
            <person name="Kemen E."/>
            <person name="Gardiner A."/>
            <person name="Schultz-Larsen T."/>
            <person name="Kemen A.C."/>
            <person name="Balmuth A.L."/>
            <person name="Robert-Seilaniantz A."/>
            <person name="Bailey K."/>
            <person name="Holub E."/>
            <person name="Studholme D.J."/>
            <person name="Maclean D."/>
            <person name="Jones J.D."/>
        </authorList>
    </citation>
    <scope>NUCLEOTIDE SEQUENCE</scope>
</reference>